<comment type="caution">
    <text evidence="3">The sequence shown here is derived from an EMBL/GenBank/DDBJ whole genome shotgun (WGS) entry which is preliminary data.</text>
</comment>
<reference evidence="3" key="1">
    <citation type="submission" date="2020-07" db="EMBL/GenBank/DDBJ databases">
        <title>Huge and variable diversity of episymbiotic CPR bacteria and DPANN archaea in groundwater ecosystems.</title>
        <authorList>
            <person name="He C.Y."/>
            <person name="Keren R."/>
            <person name="Whittaker M."/>
            <person name="Farag I.F."/>
            <person name="Doudna J."/>
            <person name="Cate J.H.D."/>
            <person name="Banfield J.F."/>
        </authorList>
    </citation>
    <scope>NUCLEOTIDE SEQUENCE</scope>
    <source>
        <strain evidence="3">NC_groundwater_717_Ag_S-0.2um_59_8</strain>
    </source>
</reference>
<name>A0A932GMJ8_UNCTE</name>
<evidence type="ECO:0000259" key="2">
    <source>
        <dbReference type="Pfam" id="PF13635"/>
    </source>
</evidence>
<keyword evidence="3" id="KW-0067">ATP-binding</keyword>
<dbReference type="InterPro" id="IPR041682">
    <property type="entry name" value="AAA_14"/>
</dbReference>
<feature type="non-terminal residue" evidence="3">
    <location>
        <position position="363"/>
    </location>
</feature>
<gene>
    <name evidence="3" type="ORF">HYY65_00295</name>
</gene>
<feature type="domain" description="DUF4143" evidence="2">
    <location>
        <begin position="153"/>
        <end position="301"/>
    </location>
</feature>
<keyword evidence="3" id="KW-0547">Nucleotide-binding</keyword>
<accession>A0A932GMJ8</accession>
<sequence length="363" mass="40973">MAGVQTADLSWLVEEYFRSQPGIRDARTATFFLDEVQLVPGWEAFARRLVDTERVNLFLSGSSARLLSREVATSMRGRALEVLVHPFSFREALRHLGAEPDVPWNRLPKAVRSDLDGRLRLYLTQGGFPETLGVEERDRAALLRSYVDVVVLRDVIERHAVSNPLALRWMQRHLLANPAALFSVQKCYDALRSQGHPVSKDTLHAYLGHLEDAFLIRTVSMHTASERQRMVNPRKAYPVDPGLIPLYERTARSNLGHALETAVFLELERRGYETAYLRMKEGFEVDFRATAPGSPTLIVQVCLDVHDSSTWEREVRALAAAAAEHPKTVPLLVTLDSMPPRPSLPRPLRWLPAVSWFLGATPE</sequence>
<dbReference type="EMBL" id="JACPSX010000006">
    <property type="protein sequence ID" value="MBI3013517.1"/>
    <property type="molecule type" value="Genomic_DNA"/>
</dbReference>
<evidence type="ECO:0000259" key="1">
    <source>
        <dbReference type="Pfam" id="PF13173"/>
    </source>
</evidence>
<evidence type="ECO:0000313" key="4">
    <source>
        <dbReference type="Proteomes" id="UP000741360"/>
    </source>
</evidence>
<dbReference type="Proteomes" id="UP000741360">
    <property type="component" value="Unassembled WGS sequence"/>
</dbReference>
<organism evidence="3 4">
    <name type="scientific">Tectimicrobiota bacterium</name>
    <dbReference type="NCBI Taxonomy" id="2528274"/>
    <lineage>
        <taxon>Bacteria</taxon>
        <taxon>Pseudomonadati</taxon>
        <taxon>Nitrospinota/Tectimicrobiota group</taxon>
        <taxon>Candidatus Tectimicrobiota</taxon>
    </lineage>
</organism>
<dbReference type="Pfam" id="PF13173">
    <property type="entry name" value="AAA_14"/>
    <property type="match status" value="1"/>
</dbReference>
<evidence type="ECO:0000313" key="3">
    <source>
        <dbReference type="EMBL" id="MBI3013517.1"/>
    </source>
</evidence>
<protein>
    <submittedName>
        <fullName evidence="3">ATP-binding protein</fullName>
    </submittedName>
</protein>
<dbReference type="PANTHER" id="PTHR33295:SF8">
    <property type="entry name" value="AAA+ ATPASE DOMAIN-CONTAINING PROTEIN"/>
    <property type="match status" value="1"/>
</dbReference>
<dbReference type="AlphaFoldDB" id="A0A932GMJ8"/>
<proteinExistence type="predicted"/>
<dbReference type="GO" id="GO:0005524">
    <property type="term" value="F:ATP binding"/>
    <property type="evidence" value="ECO:0007669"/>
    <property type="project" value="UniProtKB-KW"/>
</dbReference>
<feature type="domain" description="AAA" evidence="1">
    <location>
        <begin position="14"/>
        <end position="93"/>
    </location>
</feature>
<dbReference type="Pfam" id="PF13635">
    <property type="entry name" value="DUF4143"/>
    <property type="match status" value="1"/>
</dbReference>
<dbReference type="PANTHER" id="PTHR33295">
    <property type="entry name" value="ATPASE"/>
    <property type="match status" value="1"/>
</dbReference>
<dbReference type="InterPro" id="IPR025420">
    <property type="entry name" value="DUF4143"/>
</dbReference>